<feature type="domain" description="Protein kinase" evidence="7">
    <location>
        <begin position="1"/>
        <end position="270"/>
    </location>
</feature>
<dbReference type="PROSITE" id="PS50011">
    <property type="entry name" value="PROTEIN_KINASE_DOM"/>
    <property type="match status" value="1"/>
</dbReference>
<dbReference type="Proteomes" id="UP001165269">
    <property type="component" value="Unassembled WGS sequence"/>
</dbReference>
<dbReference type="SMART" id="SM00220">
    <property type="entry name" value="S_TKc"/>
    <property type="match status" value="1"/>
</dbReference>
<dbReference type="Gene3D" id="1.10.510.10">
    <property type="entry name" value="Transferase(Phosphotransferase) domain 1"/>
    <property type="match status" value="1"/>
</dbReference>
<evidence type="ECO:0000256" key="1">
    <source>
        <dbReference type="ARBA" id="ARBA00012513"/>
    </source>
</evidence>
<sequence length="550" mass="58408">MTMVKAHVFTQELVAGRYRLVDVVHRETNRVCWYGKDVDAQRPYLLTQISLPPDLDGETGLRASARVIRMSETMGRLCPGAVATVVDAVEQDGTLWIVTEWIDGTPLGELLAQQGTFNYVRAARTALEILDVLEAAHGQGITHGELSPGQVFVRDRGSVVVTGFGLAGATLAPRVTAPSYASPEQARDERIGPAADLWALGAMLYTMVEGRPPFRDRDRPEATLKGVDRLPLRSPVHAGPLTTTVLGLLRKNSRERLTRQVVREALTRVVTEDPDTLAAAVPRPGLRGAYAAAVHAAPGWSRRTMAAGTALAVVTVAVAALAATGQLPGLDNSSTESAPRPSASATAPAPGNSTDGRRSTPPASASATASPTSSPTSSATASLSPSAPASASASALPQGFRRYTAAEGFSVALPKGWKRVETSRVGDLSTRVTFGADGDPRTLAITYSTVLGPDPVAVWRDDVEPELAQDAGFKRIGDIKATTYQGYKAADMEWLSEAHGTQVRTFGRGFLLGGGRGFSLRWTTPAADWNDSANRQALDTFLRTFRVTSD</sequence>
<dbReference type="EC" id="2.7.11.1" evidence="1"/>
<keyword evidence="2" id="KW-0808">Transferase</keyword>
<keyword evidence="3" id="KW-0547">Nucleotide-binding</keyword>
<evidence type="ECO:0000256" key="5">
    <source>
        <dbReference type="ARBA" id="ARBA00022840"/>
    </source>
</evidence>
<feature type="compositionally biased region" description="Low complexity" evidence="6">
    <location>
        <begin position="359"/>
        <end position="391"/>
    </location>
</feature>
<dbReference type="PANTHER" id="PTHR43671:SF13">
    <property type="entry name" value="SERINE_THREONINE-PROTEIN KINASE NEK2"/>
    <property type="match status" value="1"/>
</dbReference>
<accession>A0ABS9Y9D2</accession>
<evidence type="ECO:0000313" key="9">
    <source>
        <dbReference type="Proteomes" id="UP001165269"/>
    </source>
</evidence>
<keyword evidence="5" id="KW-0067">ATP-binding</keyword>
<evidence type="ECO:0000256" key="3">
    <source>
        <dbReference type="ARBA" id="ARBA00022741"/>
    </source>
</evidence>
<dbReference type="Pfam" id="PF00069">
    <property type="entry name" value="Pkinase"/>
    <property type="match status" value="1"/>
</dbReference>
<dbReference type="CDD" id="cd14014">
    <property type="entry name" value="STKc_PknB_like"/>
    <property type="match status" value="1"/>
</dbReference>
<evidence type="ECO:0000256" key="6">
    <source>
        <dbReference type="SAM" id="MobiDB-lite"/>
    </source>
</evidence>
<dbReference type="Gene3D" id="3.30.200.20">
    <property type="entry name" value="Phosphorylase Kinase, domain 1"/>
    <property type="match status" value="1"/>
</dbReference>
<dbReference type="SUPFAM" id="SSF56112">
    <property type="entry name" value="Protein kinase-like (PK-like)"/>
    <property type="match status" value="1"/>
</dbReference>
<feature type="compositionally biased region" description="Low complexity" evidence="6">
    <location>
        <begin position="333"/>
        <end position="350"/>
    </location>
</feature>
<evidence type="ECO:0000256" key="2">
    <source>
        <dbReference type="ARBA" id="ARBA00022679"/>
    </source>
</evidence>
<keyword evidence="8" id="KW-0723">Serine/threonine-protein kinase</keyword>
<proteinExistence type="predicted"/>
<dbReference type="InterPro" id="IPR011009">
    <property type="entry name" value="Kinase-like_dom_sf"/>
</dbReference>
<dbReference type="RefSeq" id="WP_242767081.1">
    <property type="nucleotide sequence ID" value="NZ_JALDAY010000006.1"/>
</dbReference>
<dbReference type="InterPro" id="IPR050660">
    <property type="entry name" value="NEK_Ser/Thr_kinase"/>
</dbReference>
<reference evidence="8" key="1">
    <citation type="submission" date="2022-03" db="EMBL/GenBank/DDBJ databases">
        <title>Streptomyces 7R015 and 7R016 isolated from Barleria lupulina in Thailand.</title>
        <authorList>
            <person name="Kanchanasin P."/>
            <person name="Phongsopitanun W."/>
            <person name="Tanasupawat S."/>
        </authorList>
    </citation>
    <scope>NUCLEOTIDE SEQUENCE</scope>
    <source>
        <strain evidence="8">7R015</strain>
    </source>
</reference>
<evidence type="ECO:0000313" key="8">
    <source>
        <dbReference type="EMBL" id="MCI3273844.1"/>
    </source>
</evidence>
<evidence type="ECO:0000256" key="4">
    <source>
        <dbReference type="ARBA" id="ARBA00022777"/>
    </source>
</evidence>
<organism evidence="8 9">
    <name type="scientific">Streptomyces cylindrosporus</name>
    <dbReference type="NCBI Taxonomy" id="2927583"/>
    <lineage>
        <taxon>Bacteria</taxon>
        <taxon>Bacillati</taxon>
        <taxon>Actinomycetota</taxon>
        <taxon>Actinomycetes</taxon>
        <taxon>Kitasatosporales</taxon>
        <taxon>Streptomycetaceae</taxon>
        <taxon>Streptomyces</taxon>
    </lineage>
</organism>
<dbReference type="PANTHER" id="PTHR43671">
    <property type="entry name" value="SERINE/THREONINE-PROTEIN KINASE NEK"/>
    <property type="match status" value="1"/>
</dbReference>
<keyword evidence="4 8" id="KW-0418">Kinase</keyword>
<protein>
    <recommendedName>
        <fullName evidence="1">non-specific serine/threonine protein kinase</fullName>
        <ecNumber evidence="1">2.7.11.1</ecNumber>
    </recommendedName>
</protein>
<gene>
    <name evidence="8" type="ORF">MQP27_22390</name>
</gene>
<evidence type="ECO:0000259" key="7">
    <source>
        <dbReference type="PROSITE" id="PS50011"/>
    </source>
</evidence>
<comment type="caution">
    <text evidence="8">The sequence shown here is derived from an EMBL/GenBank/DDBJ whole genome shotgun (WGS) entry which is preliminary data.</text>
</comment>
<keyword evidence="9" id="KW-1185">Reference proteome</keyword>
<dbReference type="InterPro" id="IPR000719">
    <property type="entry name" value="Prot_kinase_dom"/>
</dbReference>
<dbReference type="GO" id="GO:0004674">
    <property type="term" value="F:protein serine/threonine kinase activity"/>
    <property type="evidence" value="ECO:0007669"/>
    <property type="project" value="UniProtKB-KW"/>
</dbReference>
<name>A0ABS9Y9D2_9ACTN</name>
<feature type="region of interest" description="Disordered" evidence="6">
    <location>
        <begin position="327"/>
        <end position="391"/>
    </location>
</feature>
<dbReference type="EMBL" id="JALDAY010000006">
    <property type="protein sequence ID" value="MCI3273844.1"/>
    <property type="molecule type" value="Genomic_DNA"/>
</dbReference>